<dbReference type="EMBL" id="FPAW01000066">
    <property type="protein sequence ID" value="SFU21671.1"/>
    <property type="molecule type" value="Genomic_DNA"/>
</dbReference>
<evidence type="ECO:0000313" key="1">
    <source>
        <dbReference type="EMBL" id="SFU21671.1"/>
    </source>
</evidence>
<proteinExistence type="predicted"/>
<gene>
    <name evidence="1" type="ORF">SAMN05216236_1661</name>
</gene>
<evidence type="ECO:0000313" key="2">
    <source>
        <dbReference type="Proteomes" id="UP000182466"/>
    </source>
</evidence>
<dbReference type="eggNOG" id="ENOG502ZCAD">
    <property type="taxonomic scope" value="Bacteria"/>
</dbReference>
<reference evidence="1 2" key="1">
    <citation type="submission" date="2016-10" db="EMBL/GenBank/DDBJ databases">
        <authorList>
            <person name="de Groot N.N."/>
        </authorList>
    </citation>
    <scope>NUCLEOTIDE SEQUENCE [LARGE SCALE GENOMIC DNA]</scope>
    <source>
        <strain evidence="1 2">CGMCC 1.10959</strain>
    </source>
</reference>
<protein>
    <submittedName>
        <fullName evidence="1">Uncharacterized protein</fullName>
    </submittedName>
</protein>
<dbReference type="Proteomes" id="UP000182466">
    <property type="component" value="Unassembled WGS sequence"/>
</dbReference>
<organism evidence="1 2">
    <name type="scientific">Sedimentitalea nanhaiensis</name>
    <dbReference type="NCBI Taxonomy" id="999627"/>
    <lineage>
        <taxon>Bacteria</taxon>
        <taxon>Pseudomonadati</taxon>
        <taxon>Pseudomonadota</taxon>
        <taxon>Alphaproteobacteria</taxon>
        <taxon>Rhodobacterales</taxon>
        <taxon>Paracoccaceae</taxon>
        <taxon>Sedimentitalea</taxon>
    </lineage>
</organism>
<accession>A0A1I7ECJ8</accession>
<name>A0A1I7ECJ8_9RHOB</name>
<keyword evidence="2" id="KW-1185">Reference proteome</keyword>
<dbReference type="RefSeq" id="WP_254774040.1">
    <property type="nucleotide sequence ID" value="NZ_FPAW01000066.1"/>
</dbReference>
<dbReference type="AlphaFoldDB" id="A0A1I7ECJ8"/>
<sequence length="196" mass="22480">MTASQYSPKARHFAGLLTVFDISKANFMTYHYKMNRRWSDRFLPDIKRLIGSHLLSTAPDPLDQLHATDLLMLDARDMRIAARVRRPGYALRYPHQFTIRSHVPSGAETELSKIVNGYGDWMFYGHVSASQTHIEHWRLIDLRAFRAALIRHANGGQQLVMGDQANPDGTWFKWFDIRSFPAAPPLVVATSPYRGR</sequence>